<dbReference type="EMBL" id="MU006006">
    <property type="protein sequence ID" value="KAF2858639.1"/>
    <property type="molecule type" value="Genomic_DNA"/>
</dbReference>
<evidence type="ECO:0000256" key="6">
    <source>
        <dbReference type="ARBA" id="ARBA00025877"/>
    </source>
</evidence>
<keyword evidence="10" id="KW-1185">Reference proteome</keyword>
<feature type="compositionally biased region" description="Acidic residues" evidence="7">
    <location>
        <begin position="89"/>
        <end position="111"/>
    </location>
</feature>
<comment type="function">
    <text evidence="1">Forms a chaperone-bound H2A.Z-H2B complex that acts as a source for SWR1 complex-dependent H2A to H2A.Z histone replacement in chromatin.</text>
</comment>
<evidence type="ECO:0000256" key="2">
    <source>
        <dbReference type="ARBA" id="ARBA00004123"/>
    </source>
</evidence>
<reference evidence="9" key="1">
    <citation type="journal article" date="2020" name="Stud. Mycol.">
        <title>101 Dothideomycetes genomes: a test case for predicting lifestyles and emergence of pathogens.</title>
        <authorList>
            <person name="Haridas S."/>
            <person name="Albert R."/>
            <person name="Binder M."/>
            <person name="Bloem J."/>
            <person name="Labutti K."/>
            <person name="Salamov A."/>
            <person name="Andreopoulos B."/>
            <person name="Baker S."/>
            <person name="Barry K."/>
            <person name="Bills G."/>
            <person name="Bluhm B."/>
            <person name="Cannon C."/>
            <person name="Castanera R."/>
            <person name="Culley D."/>
            <person name="Daum C."/>
            <person name="Ezra D."/>
            <person name="Gonzalez J."/>
            <person name="Henrissat B."/>
            <person name="Kuo A."/>
            <person name="Liang C."/>
            <person name="Lipzen A."/>
            <person name="Lutzoni F."/>
            <person name="Magnuson J."/>
            <person name="Mondo S."/>
            <person name="Nolan M."/>
            <person name="Ohm R."/>
            <person name="Pangilinan J."/>
            <person name="Park H.-J."/>
            <person name="Ramirez L."/>
            <person name="Alfaro M."/>
            <person name="Sun H."/>
            <person name="Tritt A."/>
            <person name="Yoshinaga Y."/>
            <person name="Zwiers L.-H."/>
            <person name="Turgeon B."/>
            <person name="Goodwin S."/>
            <person name="Spatafora J."/>
            <person name="Crous P."/>
            <person name="Grigoriev I."/>
        </authorList>
    </citation>
    <scope>NUCLEOTIDE SEQUENCE</scope>
    <source>
        <strain evidence="9">CBS 480.64</strain>
    </source>
</reference>
<feature type="domain" description="Histone chaperone" evidence="8">
    <location>
        <begin position="55"/>
        <end position="90"/>
    </location>
</feature>
<organism evidence="9 10">
    <name type="scientific">Piedraia hortae CBS 480.64</name>
    <dbReference type="NCBI Taxonomy" id="1314780"/>
    <lineage>
        <taxon>Eukaryota</taxon>
        <taxon>Fungi</taxon>
        <taxon>Dikarya</taxon>
        <taxon>Ascomycota</taxon>
        <taxon>Pezizomycotina</taxon>
        <taxon>Dothideomycetes</taxon>
        <taxon>Dothideomycetidae</taxon>
        <taxon>Capnodiales</taxon>
        <taxon>Piedraiaceae</taxon>
        <taxon>Piedraia</taxon>
    </lineage>
</organism>
<name>A0A6A7BV81_9PEZI</name>
<evidence type="ECO:0000256" key="7">
    <source>
        <dbReference type="SAM" id="MobiDB-lite"/>
    </source>
</evidence>
<evidence type="ECO:0000256" key="5">
    <source>
        <dbReference type="ARBA" id="ARBA00023242"/>
    </source>
</evidence>
<evidence type="ECO:0000259" key="8">
    <source>
        <dbReference type="SMART" id="SM01082"/>
    </source>
</evidence>
<dbReference type="Pfam" id="PF09649">
    <property type="entry name" value="CHZ"/>
    <property type="match status" value="1"/>
</dbReference>
<keyword evidence="5" id="KW-0539">Nucleus</keyword>
<keyword evidence="4" id="KW-0143">Chaperone</keyword>
<proteinExistence type="inferred from homology"/>
<dbReference type="GO" id="GO:0005634">
    <property type="term" value="C:nucleus"/>
    <property type="evidence" value="ECO:0007669"/>
    <property type="project" value="UniProtKB-SubCell"/>
</dbReference>
<gene>
    <name evidence="9" type="ORF">K470DRAFT_259634</name>
</gene>
<evidence type="ECO:0000256" key="4">
    <source>
        <dbReference type="ARBA" id="ARBA00023186"/>
    </source>
</evidence>
<dbReference type="SMART" id="SM01082">
    <property type="entry name" value="CHZ"/>
    <property type="match status" value="1"/>
</dbReference>
<comment type="subunit">
    <text evidence="6">Forms a heterotrimer with H2A.Z-H2B, stabilizing the association of the histone dimer. Also, with a lower affinity, forms a heterotrimer with H2A-H2B.</text>
</comment>
<feature type="compositionally biased region" description="Acidic residues" evidence="7">
    <location>
        <begin position="40"/>
        <end position="65"/>
    </location>
</feature>
<sequence length="111" mass="12134">MDTSNVTNPATKEQGDAAMGGTEMPDKGKGKAPNVGSVDSSEDEEETDADVEPEEPEEDNLEEIDPTNIVNSRTRGKNIDYSKASKEMAEDDDDDAEDEDFQADDDDKMEE</sequence>
<comment type="subcellular location">
    <subcellularLocation>
        <location evidence="2">Nucleus</location>
    </subcellularLocation>
</comment>
<evidence type="ECO:0000313" key="9">
    <source>
        <dbReference type="EMBL" id="KAF2858639.1"/>
    </source>
</evidence>
<evidence type="ECO:0000256" key="3">
    <source>
        <dbReference type="ARBA" id="ARBA00008057"/>
    </source>
</evidence>
<feature type="compositionally biased region" description="Basic and acidic residues" evidence="7">
    <location>
        <begin position="77"/>
        <end position="88"/>
    </location>
</feature>
<feature type="compositionally biased region" description="Polar residues" evidence="7">
    <location>
        <begin position="1"/>
        <end position="11"/>
    </location>
</feature>
<dbReference type="InterPro" id="IPR019098">
    <property type="entry name" value="Histone_chaperone_domain_CHZ"/>
</dbReference>
<dbReference type="OrthoDB" id="2148987at2759"/>
<comment type="similarity">
    <text evidence="3">Belongs to the CHZ1 family.</text>
</comment>
<evidence type="ECO:0000256" key="1">
    <source>
        <dbReference type="ARBA" id="ARBA00002212"/>
    </source>
</evidence>
<feature type="region of interest" description="Disordered" evidence="7">
    <location>
        <begin position="1"/>
        <end position="111"/>
    </location>
</feature>
<protein>
    <recommendedName>
        <fullName evidence="8">Histone chaperone domain-containing protein</fullName>
    </recommendedName>
</protein>
<accession>A0A6A7BV81</accession>
<dbReference type="AlphaFoldDB" id="A0A6A7BV81"/>
<dbReference type="Proteomes" id="UP000799421">
    <property type="component" value="Unassembled WGS sequence"/>
</dbReference>
<evidence type="ECO:0000313" key="10">
    <source>
        <dbReference type="Proteomes" id="UP000799421"/>
    </source>
</evidence>